<evidence type="ECO:0000259" key="1">
    <source>
        <dbReference type="PROSITE" id="PS51554"/>
    </source>
</evidence>
<dbReference type="Pfam" id="PF02901">
    <property type="entry name" value="PFL-like"/>
    <property type="match status" value="1"/>
</dbReference>
<proteinExistence type="predicted"/>
<feature type="non-terminal residue" evidence="2">
    <location>
        <position position="1"/>
    </location>
</feature>
<sequence length="132" mass="15277">NEVMEKFGVMTDWLANLYVNTLNCIHYMHDKYSYESLQMALHDRDVFRTMACGIAGLSVCADSLSAIKYAKVKPIRNEEGISLYFEVEGDFPKYGNDDDRVDDIAVFLVENMMNKIRKNKTYRNAYHTQSVL</sequence>
<dbReference type="GO" id="GO:0005829">
    <property type="term" value="C:cytosol"/>
    <property type="evidence" value="ECO:0007669"/>
    <property type="project" value="TreeGrafter"/>
</dbReference>
<dbReference type="SUPFAM" id="SSF51998">
    <property type="entry name" value="PFL-like glycyl radical enzymes"/>
    <property type="match status" value="1"/>
</dbReference>
<accession>W1X501</accession>
<dbReference type="InterPro" id="IPR004184">
    <property type="entry name" value="PFL_dom"/>
</dbReference>
<protein>
    <submittedName>
        <fullName evidence="2">Formate acetyltransferase</fullName>
    </submittedName>
</protein>
<keyword evidence="2" id="KW-0808">Transferase</keyword>
<dbReference type="PANTHER" id="PTHR30191:SF0">
    <property type="entry name" value="FORMATE ACETYLTRANSFERASE 1"/>
    <property type="match status" value="1"/>
</dbReference>
<dbReference type="PANTHER" id="PTHR30191">
    <property type="entry name" value="FORMATE ACETYLTRANSFERASE"/>
    <property type="match status" value="1"/>
</dbReference>
<feature type="domain" description="PFL" evidence="1">
    <location>
        <begin position="1"/>
        <end position="132"/>
    </location>
</feature>
<dbReference type="AlphaFoldDB" id="W1X501"/>
<dbReference type="EMBL" id="AZMM01017834">
    <property type="protein sequence ID" value="ETJ25368.1"/>
    <property type="molecule type" value="Genomic_DNA"/>
</dbReference>
<name>W1X501_9ZZZZ</name>
<dbReference type="InterPro" id="IPR050244">
    <property type="entry name" value="Auton_GlycylRad_Cofactor"/>
</dbReference>
<dbReference type="Gene3D" id="3.20.70.20">
    <property type="match status" value="1"/>
</dbReference>
<feature type="non-terminal residue" evidence="2">
    <location>
        <position position="132"/>
    </location>
</feature>
<organism evidence="2">
    <name type="scientific">human gut metagenome</name>
    <dbReference type="NCBI Taxonomy" id="408170"/>
    <lineage>
        <taxon>unclassified sequences</taxon>
        <taxon>metagenomes</taxon>
        <taxon>organismal metagenomes</taxon>
    </lineage>
</organism>
<gene>
    <name evidence="2" type="ORF">Q604_UNBC17834G0001</name>
</gene>
<comment type="caution">
    <text evidence="2">The sequence shown here is derived from an EMBL/GenBank/DDBJ whole genome shotgun (WGS) entry which is preliminary data.</text>
</comment>
<dbReference type="GO" id="GO:0008861">
    <property type="term" value="F:formate C-acetyltransferase activity"/>
    <property type="evidence" value="ECO:0007669"/>
    <property type="project" value="TreeGrafter"/>
</dbReference>
<dbReference type="PROSITE" id="PS51554">
    <property type="entry name" value="PFL"/>
    <property type="match status" value="1"/>
</dbReference>
<reference evidence="2" key="1">
    <citation type="submission" date="2013-12" db="EMBL/GenBank/DDBJ databases">
        <title>A Varibaculum cambriense genome reconstructed from a premature infant gut community with otherwise low bacterial novelty that shifts toward anaerobic metabolism during the third week of life.</title>
        <authorList>
            <person name="Brown C.T."/>
            <person name="Sharon I."/>
            <person name="Thomas B.C."/>
            <person name="Castelle C.J."/>
            <person name="Morowitz M.J."/>
            <person name="Banfield J.F."/>
        </authorList>
    </citation>
    <scope>NUCLEOTIDE SEQUENCE</scope>
</reference>
<evidence type="ECO:0000313" key="2">
    <source>
        <dbReference type="EMBL" id="ETJ25368.1"/>
    </source>
</evidence>